<gene>
    <name evidence="3" type="ORF">TEA_014748</name>
</gene>
<feature type="chain" id="PRO_5020805213" evidence="2">
    <location>
        <begin position="20"/>
        <end position="208"/>
    </location>
</feature>
<dbReference type="EMBL" id="SDRB02003467">
    <property type="protein sequence ID" value="THG17639.1"/>
    <property type="molecule type" value="Genomic_DNA"/>
</dbReference>
<name>A0A4S4ELX7_CAMSN</name>
<evidence type="ECO:0000256" key="2">
    <source>
        <dbReference type="SAM" id="SignalP"/>
    </source>
</evidence>
<accession>A0A4S4ELX7</accession>
<dbReference type="AlphaFoldDB" id="A0A4S4ELX7"/>
<feature type="compositionally biased region" description="Polar residues" evidence="1">
    <location>
        <begin position="183"/>
        <end position="208"/>
    </location>
</feature>
<evidence type="ECO:0000256" key="1">
    <source>
        <dbReference type="SAM" id="MobiDB-lite"/>
    </source>
</evidence>
<organism evidence="3 4">
    <name type="scientific">Camellia sinensis var. sinensis</name>
    <name type="common">China tea</name>
    <dbReference type="NCBI Taxonomy" id="542762"/>
    <lineage>
        <taxon>Eukaryota</taxon>
        <taxon>Viridiplantae</taxon>
        <taxon>Streptophyta</taxon>
        <taxon>Embryophyta</taxon>
        <taxon>Tracheophyta</taxon>
        <taxon>Spermatophyta</taxon>
        <taxon>Magnoliopsida</taxon>
        <taxon>eudicotyledons</taxon>
        <taxon>Gunneridae</taxon>
        <taxon>Pentapetalae</taxon>
        <taxon>asterids</taxon>
        <taxon>Ericales</taxon>
        <taxon>Theaceae</taxon>
        <taxon>Camellia</taxon>
    </lineage>
</organism>
<proteinExistence type="predicted"/>
<keyword evidence="2" id="KW-0732">Signal</keyword>
<feature type="region of interest" description="Disordered" evidence="1">
    <location>
        <begin position="176"/>
        <end position="208"/>
    </location>
</feature>
<sequence length="208" mass="22959">MAFPFFWELYASRIMSTLSFLLLVGSDDVVWCTAANANFTIQSNGFLRRNISFMEKMNSCVTQSAECAVEDILMGVNYASGGDGIRDETGYPLVEGGYPNQIRKLQAKVLHPSRCPLEVGWGEGLNYACSPQLEKKFRQSYVPSKDLVRVLGLPIELRKASLLLNYIPTYQSPLPDVPPKSKSLLSTITSPVTSSPRPDQASISDLAE</sequence>
<evidence type="ECO:0000313" key="3">
    <source>
        <dbReference type="EMBL" id="THG17639.1"/>
    </source>
</evidence>
<dbReference type="Proteomes" id="UP000306102">
    <property type="component" value="Unassembled WGS sequence"/>
</dbReference>
<feature type="signal peptide" evidence="2">
    <location>
        <begin position="1"/>
        <end position="19"/>
    </location>
</feature>
<protein>
    <submittedName>
        <fullName evidence="3">Uncharacterized protein</fullName>
    </submittedName>
</protein>
<evidence type="ECO:0000313" key="4">
    <source>
        <dbReference type="Proteomes" id="UP000306102"/>
    </source>
</evidence>
<keyword evidence="4" id="KW-1185">Reference proteome</keyword>
<comment type="caution">
    <text evidence="3">The sequence shown here is derived from an EMBL/GenBank/DDBJ whole genome shotgun (WGS) entry which is preliminary data.</text>
</comment>
<reference evidence="3 4" key="1">
    <citation type="journal article" date="2018" name="Proc. Natl. Acad. Sci. U.S.A.">
        <title>Draft genome sequence of Camellia sinensis var. sinensis provides insights into the evolution of the tea genome and tea quality.</title>
        <authorList>
            <person name="Wei C."/>
            <person name="Yang H."/>
            <person name="Wang S."/>
            <person name="Zhao J."/>
            <person name="Liu C."/>
            <person name="Gao L."/>
            <person name="Xia E."/>
            <person name="Lu Y."/>
            <person name="Tai Y."/>
            <person name="She G."/>
            <person name="Sun J."/>
            <person name="Cao H."/>
            <person name="Tong W."/>
            <person name="Gao Q."/>
            <person name="Li Y."/>
            <person name="Deng W."/>
            <person name="Jiang X."/>
            <person name="Wang W."/>
            <person name="Chen Q."/>
            <person name="Zhang S."/>
            <person name="Li H."/>
            <person name="Wu J."/>
            <person name="Wang P."/>
            <person name="Li P."/>
            <person name="Shi C."/>
            <person name="Zheng F."/>
            <person name="Jian J."/>
            <person name="Huang B."/>
            <person name="Shan D."/>
            <person name="Shi M."/>
            <person name="Fang C."/>
            <person name="Yue Y."/>
            <person name="Li F."/>
            <person name="Li D."/>
            <person name="Wei S."/>
            <person name="Han B."/>
            <person name="Jiang C."/>
            <person name="Yin Y."/>
            <person name="Xia T."/>
            <person name="Zhang Z."/>
            <person name="Bennetzen J.L."/>
            <person name="Zhao S."/>
            <person name="Wan X."/>
        </authorList>
    </citation>
    <scope>NUCLEOTIDE SEQUENCE [LARGE SCALE GENOMIC DNA]</scope>
    <source>
        <strain evidence="4">cv. Shuchazao</strain>
        <tissue evidence="3">Leaf</tissue>
    </source>
</reference>